<evidence type="ECO:0000313" key="2">
    <source>
        <dbReference type="Proteomes" id="UP000005615"/>
    </source>
</evidence>
<dbReference type="Proteomes" id="UP000005615">
    <property type="component" value="Unassembled WGS sequence"/>
</dbReference>
<organism evidence="1 2">
    <name type="scientific">Aequoribacter fuscus</name>
    <dbReference type="NCBI Taxonomy" id="2518989"/>
    <lineage>
        <taxon>Bacteria</taxon>
        <taxon>Pseudomonadati</taxon>
        <taxon>Pseudomonadota</taxon>
        <taxon>Gammaproteobacteria</taxon>
        <taxon>Cellvibrionales</taxon>
        <taxon>Halieaceae</taxon>
        <taxon>Aequoribacter</taxon>
    </lineage>
</organism>
<evidence type="ECO:0000313" key="1">
    <source>
        <dbReference type="EMBL" id="EGG29930.1"/>
    </source>
</evidence>
<dbReference type="AlphaFoldDB" id="F3L0Y5"/>
<proteinExistence type="predicted"/>
<accession>F3L0Y5</accession>
<name>F3L0Y5_9GAMM</name>
<keyword evidence="2" id="KW-1185">Reference proteome</keyword>
<dbReference type="STRING" id="2518989.IMCC3088_1077"/>
<gene>
    <name evidence="1" type="ORF">IMCC3088_1077</name>
</gene>
<protein>
    <submittedName>
        <fullName evidence="1">Uncharacterized protein</fullName>
    </submittedName>
</protein>
<dbReference type="EMBL" id="AEIG01000026">
    <property type="protein sequence ID" value="EGG29930.1"/>
    <property type="molecule type" value="Genomic_DNA"/>
</dbReference>
<comment type="caution">
    <text evidence="1">The sequence shown here is derived from an EMBL/GenBank/DDBJ whole genome shotgun (WGS) entry which is preliminary data.</text>
</comment>
<reference evidence="1 2" key="1">
    <citation type="journal article" date="2011" name="J. Bacteriol.">
        <title>Genome sequence of strain IMCC3088, a proteorhodopsin-containing marine bacterium belonging to the OM60/NOR5 clade.</title>
        <authorList>
            <person name="Jang Y."/>
            <person name="Oh H.M."/>
            <person name="Kang I."/>
            <person name="Lee K."/>
            <person name="Yang S.J."/>
            <person name="Cho J.C."/>
        </authorList>
    </citation>
    <scope>NUCLEOTIDE SEQUENCE [LARGE SCALE GENOMIC DNA]</scope>
    <source>
        <strain evidence="1 2">IMCC3088</strain>
    </source>
</reference>
<sequence length="45" mass="4833">MSAAASINTAKLSSKALYITKSLDNNASQFSKELGLAHTLRYQGM</sequence>